<proteinExistence type="predicted"/>
<gene>
    <name evidence="2" type="ORF">DFR57_1234</name>
</gene>
<feature type="transmembrane region" description="Helical" evidence="1">
    <location>
        <begin position="130"/>
        <end position="154"/>
    </location>
</feature>
<dbReference type="EMBL" id="QPJJ01000023">
    <property type="protein sequence ID" value="RCW62735.1"/>
    <property type="molecule type" value="Genomic_DNA"/>
</dbReference>
<keyword evidence="1" id="KW-1133">Transmembrane helix</keyword>
<dbReference type="AlphaFoldDB" id="A0A368X4K7"/>
<accession>A0A368X4K7</accession>
<feature type="transmembrane region" description="Helical" evidence="1">
    <location>
        <begin position="300"/>
        <end position="319"/>
    </location>
</feature>
<feature type="transmembrane region" description="Helical" evidence="1">
    <location>
        <begin position="347"/>
        <end position="368"/>
    </location>
</feature>
<feature type="transmembrane region" description="Helical" evidence="1">
    <location>
        <begin position="506"/>
        <end position="527"/>
    </location>
</feature>
<feature type="transmembrane region" description="Helical" evidence="1">
    <location>
        <begin position="83"/>
        <end position="102"/>
    </location>
</feature>
<keyword evidence="1" id="KW-0472">Membrane</keyword>
<evidence type="ECO:0000313" key="2">
    <source>
        <dbReference type="EMBL" id="RCW62735.1"/>
    </source>
</evidence>
<feature type="transmembrane region" description="Helical" evidence="1">
    <location>
        <begin position="166"/>
        <end position="189"/>
    </location>
</feature>
<dbReference type="Proteomes" id="UP000252585">
    <property type="component" value="Unassembled WGS sequence"/>
</dbReference>
<feature type="transmembrane region" description="Helical" evidence="1">
    <location>
        <begin position="196"/>
        <end position="214"/>
    </location>
</feature>
<keyword evidence="3" id="KW-1185">Reference proteome</keyword>
<keyword evidence="1" id="KW-0812">Transmembrane</keyword>
<feature type="transmembrane region" description="Helical" evidence="1">
    <location>
        <begin position="437"/>
        <end position="457"/>
    </location>
</feature>
<reference evidence="2 3" key="1">
    <citation type="submission" date="2018-07" db="EMBL/GenBank/DDBJ databases">
        <title>Genomic Encyclopedia of Type Strains, Phase IV (KMG-IV): sequencing the most valuable type-strain genomes for metagenomic binning, comparative biology and taxonomic classification.</title>
        <authorList>
            <person name="Goeker M."/>
        </authorList>
    </citation>
    <scope>NUCLEOTIDE SEQUENCE [LARGE SCALE GENOMIC DNA]</scope>
    <source>
        <strain evidence="2 3">DSM 27696</strain>
    </source>
</reference>
<name>A0A368X4K7_9BACI</name>
<evidence type="ECO:0000313" key="3">
    <source>
        <dbReference type="Proteomes" id="UP000252585"/>
    </source>
</evidence>
<feature type="transmembrane region" description="Helical" evidence="1">
    <location>
        <begin position="393"/>
        <end position="417"/>
    </location>
</feature>
<sequence length="534" mass="59439">MNRQLFAQLGTIIKFQIRQNRWRFMIWGISLIFVTVLIASAFTGLYQTDLERQAIAETMENPAMTAMVGPGYGIDNYNNGAMMAHQMLLFTAIVFGIMSILLTSRHTRAEEEDGQIELVRALPVGRLTNLTATIIVLTGFNFLIGLVSGFSLFALQLEDIGLEGSLLYGFSLSAIGIFFVLFTAVFAQLSESSRGTVGFSIGFLLLFYLMRAIGDVSSEALALASPLGLVLRTEVYVNNIWWPLFVLLIQFILLFFFAFYLNKIRDVGAGFLPSKAGKRNATKSLLSPIGLNIRLQRTGIIAWAFAMFVLGISYGSVFGDLESFFANNDMLEQMLSSNTAYSLTEQFLTMLMVILAILSTIPTLILLMRMKKEEKKGRTEHLISRSVSKYRLLFSYTVLAFVSSIVMLGLAILGIWLASASVMEEPVAAGTFFEAGFIYLPAIWAMIGIGITLLGIFPRATSLIWLYVIYSFFTVYLGGLLDLPQWLLNLSVYGHIPQLPVENVEWFPLIVLVLITFALSIVGFTGFRKRDTLV</sequence>
<feature type="transmembrane region" description="Helical" evidence="1">
    <location>
        <begin position="24"/>
        <end position="46"/>
    </location>
</feature>
<comment type="caution">
    <text evidence="2">The sequence shown here is derived from an EMBL/GenBank/DDBJ whole genome shotgun (WGS) entry which is preliminary data.</text>
</comment>
<feature type="transmembrane region" description="Helical" evidence="1">
    <location>
        <begin position="240"/>
        <end position="261"/>
    </location>
</feature>
<evidence type="ECO:0000256" key="1">
    <source>
        <dbReference type="SAM" id="Phobius"/>
    </source>
</evidence>
<dbReference type="RefSeq" id="WP_114354486.1">
    <property type="nucleotide sequence ID" value="NZ_QPJJ01000023.1"/>
</dbReference>
<dbReference type="OrthoDB" id="2014935at2"/>
<feature type="transmembrane region" description="Helical" evidence="1">
    <location>
        <begin position="464"/>
        <end position="486"/>
    </location>
</feature>
<organism evidence="2 3">
    <name type="scientific">Saliterribacillus persicus</name>
    <dbReference type="NCBI Taxonomy" id="930114"/>
    <lineage>
        <taxon>Bacteria</taxon>
        <taxon>Bacillati</taxon>
        <taxon>Bacillota</taxon>
        <taxon>Bacilli</taxon>
        <taxon>Bacillales</taxon>
        <taxon>Bacillaceae</taxon>
        <taxon>Saliterribacillus</taxon>
    </lineage>
</organism>
<protein>
    <submittedName>
        <fullName evidence="2">ABC-2 type transport system permease protein</fullName>
    </submittedName>
</protein>